<organism evidence="5 6">
    <name type="scientific">Paratrimastix pyriformis</name>
    <dbReference type="NCBI Taxonomy" id="342808"/>
    <lineage>
        <taxon>Eukaryota</taxon>
        <taxon>Metamonada</taxon>
        <taxon>Preaxostyla</taxon>
        <taxon>Paratrimastigidae</taxon>
        <taxon>Paratrimastix</taxon>
    </lineage>
</organism>
<protein>
    <submittedName>
        <fullName evidence="5">Glycoside hydrolase family 1 protein</fullName>
    </submittedName>
</protein>
<keyword evidence="3" id="KW-0326">Glycosidase</keyword>
<dbReference type="Proteomes" id="UP001141327">
    <property type="component" value="Unassembled WGS sequence"/>
</dbReference>
<dbReference type="InterPro" id="IPR017853">
    <property type="entry name" value="GH"/>
</dbReference>
<dbReference type="PRINTS" id="PR00131">
    <property type="entry name" value="GLHYDRLASE1"/>
</dbReference>
<evidence type="ECO:0000256" key="3">
    <source>
        <dbReference type="ARBA" id="ARBA00023295"/>
    </source>
</evidence>
<keyword evidence="6" id="KW-1185">Reference proteome</keyword>
<dbReference type="GO" id="GO:0016787">
    <property type="term" value="F:hydrolase activity"/>
    <property type="evidence" value="ECO:0007669"/>
    <property type="project" value="UniProtKB-KW"/>
</dbReference>
<evidence type="ECO:0000313" key="6">
    <source>
        <dbReference type="Proteomes" id="UP001141327"/>
    </source>
</evidence>
<dbReference type="PANTHER" id="PTHR10353">
    <property type="entry name" value="GLYCOSYL HYDROLASE"/>
    <property type="match status" value="1"/>
</dbReference>
<accession>A0ABQ8UAH9</accession>
<dbReference type="EMBL" id="JAPMOS010000074">
    <property type="protein sequence ID" value="KAJ4456313.1"/>
    <property type="molecule type" value="Genomic_DNA"/>
</dbReference>
<sequence length="526" mass="60761">MRRPSLCSVSWTIILALVAYLLEPIFFLEPELHWKWDSLNISETSFSGASGLPITRDHLDFNSQQSGSPPFLWGTATAGYQTEGFNDNSQWFEWESATDEFGRPRIKNHDKSGLASDHWRLFRHDVSLMKHLGLSSYRFSVEWSKWEPQQGTFNQTVIEHYSDLVDALLEAGIEPICTLHHFTNPLWFQNLGSWEKSANIAVFLRFAHSVYDALGDRVKIWCTINEPEVYSMMGYLFTDQFPPAVSSPALAAEVLKNLMDAHVAVYRMFKGLEGGNATYIGFAKNIFQFEPNRRWNPLDRLAAHLITQVYTESVLRYVETGKFRYYQPLAVNMKAENPQAKGALDYIGLNYYSHYHVRLDPTNWARPVDRCVRPDEAALMTDMDYPIYAEGFYRALKRVGRVGVPVLVTENGVADGQDRGIRELWIRRYLYAMACWLFDHIPHPFVRQWRAMKDGVDVRGFQYWSLMDNFEWNSGFSMKFGLMQINVTAPELENKRKLYKGAKPFVDVVNAYNRDYNQGQTASMKA</sequence>
<keyword evidence="2 5" id="KW-0378">Hydrolase</keyword>
<evidence type="ECO:0000256" key="4">
    <source>
        <dbReference type="RuleBase" id="RU003690"/>
    </source>
</evidence>
<dbReference type="Pfam" id="PF00232">
    <property type="entry name" value="Glyco_hydro_1"/>
    <property type="match status" value="1"/>
</dbReference>
<evidence type="ECO:0000256" key="1">
    <source>
        <dbReference type="ARBA" id="ARBA00010838"/>
    </source>
</evidence>
<name>A0ABQ8UAH9_9EUKA</name>
<dbReference type="Gene3D" id="3.20.20.80">
    <property type="entry name" value="Glycosidases"/>
    <property type="match status" value="1"/>
</dbReference>
<gene>
    <name evidence="5" type="ORF">PAPYR_8493</name>
</gene>
<evidence type="ECO:0000256" key="2">
    <source>
        <dbReference type="ARBA" id="ARBA00022801"/>
    </source>
</evidence>
<dbReference type="PANTHER" id="PTHR10353:SF209">
    <property type="entry name" value="GALACTOLIPID GALACTOSYLTRANSFERASE SFR2, CHLOROPLASTIC"/>
    <property type="match status" value="1"/>
</dbReference>
<comment type="similarity">
    <text evidence="1 4">Belongs to the glycosyl hydrolase 1 family.</text>
</comment>
<reference evidence="5" key="1">
    <citation type="journal article" date="2022" name="bioRxiv">
        <title>Genomics of Preaxostyla Flagellates Illuminates Evolutionary Transitions and the Path Towards Mitochondrial Loss.</title>
        <authorList>
            <person name="Novak L.V.F."/>
            <person name="Treitli S.C."/>
            <person name="Pyrih J."/>
            <person name="Halakuc P."/>
            <person name="Pipaliya S.V."/>
            <person name="Vacek V."/>
            <person name="Brzon O."/>
            <person name="Soukal P."/>
            <person name="Eme L."/>
            <person name="Dacks J.B."/>
            <person name="Karnkowska A."/>
            <person name="Elias M."/>
            <person name="Hampl V."/>
        </authorList>
    </citation>
    <scope>NUCLEOTIDE SEQUENCE</scope>
    <source>
        <strain evidence="5">RCP-MX</strain>
    </source>
</reference>
<dbReference type="SUPFAM" id="SSF51445">
    <property type="entry name" value="(Trans)glycosidases"/>
    <property type="match status" value="1"/>
</dbReference>
<proteinExistence type="inferred from homology"/>
<dbReference type="InterPro" id="IPR001360">
    <property type="entry name" value="Glyco_hydro_1"/>
</dbReference>
<evidence type="ECO:0000313" key="5">
    <source>
        <dbReference type="EMBL" id="KAJ4456313.1"/>
    </source>
</evidence>
<comment type="caution">
    <text evidence="5">The sequence shown here is derived from an EMBL/GenBank/DDBJ whole genome shotgun (WGS) entry which is preliminary data.</text>
</comment>